<accession>A0A6M0S141</accession>
<dbReference type="GO" id="GO:0042301">
    <property type="term" value="F:phosphate ion binding"/>
    <property type="evidence" value="ECO:0007669"/>
    <property type="project" value="UniProtKB-UniRule"/>
</dbReference>
<reference evidence="6 7" key="1">
    <citation type="journal article" date="2020" name="Microb. Ecol.">
        <title>Ecogenomics of the Marine Benthic Filamentous Cyanobacterium Adonisia.</title>
        <authorList>
            <person name="Walter J.M."/>
            <person name="Coutinho F.H."/>
            <person name="Leomil L."/>
            <person name="Hargreaves P.I."/>
            <person name="Campeao M.E."/>
            <person name="Vieira V.V."/>
            <person name="Silva B.S."/>
            <person name="Fistarol G.O."/>
            <person name="Salomon P.S."/>
            <person name="Sawabe T."/>
            <person name="Mino S."/>
            <person name="Hosokawa M."/>
            <person name="Miyashita H."/>
            <person name="Maruyama F."/>
            <person name="van Verk M.C."/>
            <person name="Dutilh B.E."/>
            <person name="Thompson C.C."/>
            <person name="Thompson F.L."/>
        </authorList>
    </citation>
    <scope>NUCLEOTIDE SEQUENCE [LARGE SCALE GENOMIC DNA]</scope>
    <source>
        <strain evidence="6 7">CCMR0082</strain>
    </source>
</reference>
<feature type="chain" id="PRO_5027165546" description="Phosphate-binding protein" evidence="4">
    <location>
        <begin position="28"/>
        <end position="317"/>
    </location>
</feature>
<dbReference type="PANTHER" id="PTHR30570">
    <property type="entry name" value="PERIPLASMIC PHOSPHATE BINDING COMPONENT OF PHOSPHATE ABC TRANSPORTER"/>
    <property type="match status" value="1"/>
</dbReference>
<dbReference type="EMBL" id="QZCE01000001">
    <property type="protein sequence ID" value="NEZ62187.1"/>
    <property type="molecule type" value="Genomic_DNA"/>
</dbReference>
<evidence type="ECO:0000313" key="7">
    <source>
        <dbReference type="Proteomes" id="UP000473574"/>
    </source>
</evidence>
<dbReference type="SUPFAM" id="SSF53850">
    <property type="entry name" value="Periplasmic binding protein-like II"/>
    <property type="match status" value="1"/>
</dbReference>
<evidence type="ECO:0000256" key="4">
    <source>
        <dbReference type="RuleBase" id="RU367119"/>
    </source>
</evidence>
<dbReference type="CDD" id="cd13654">
    <property type="entry name" value="PBP2_phosphate_like_2"/>
    <property type="match status" value="1"/>
</dbReference>
<dbReference type="Proteomes" id="UP000473574">
    <property type="component" value="Unassembled WGS sequence"/>
</dbReference>
<dbReference type="NCBIfam" id="TIGR02136">
    <property type="entry name" value="ptsS_2"/>
    <property type="match status" value="1"/>
</dbReference>
<organism evidence="6 7">
    <name type="scientific">Adonisia turfae CCMR0082</name>
    <dbReference type="NCBI Taxonomy" id="2304604"/>
    <lineage>
        <taxon>Bacteria</taxon>
        <taxon>Bacillati</taxon>
        <taxon>Cyanobacteriota</taxon>
        <taxon>Adonisia</taxon>
        <taxon>Adonisia turfae</taxon>
    </lineage>
</organism>
<feature type="signal peptide" evidence="4">
    <location>
        <begin position="1"/>
        <end position="27"/>
    </location>
</feature>
<name>A0A6M0S141_9CYAN</name>
<evidence type="ECO:0000259" key="5">
    <source>
        <dbReference type="Pfam" id="PF12849"/>
    </source>
</evidence>
<feature type="domain" description="PBP" evidence="5">
    <location>
        <begin position="20"/>
        <end position="279"/>
    </location>
</feature>
<dbReference type="RefSeq" id="WP_163660443.1">
    <property type="nucleotide sequence ID" value="NZ_QZCE01000001.1"/>
</dbReference>
<dbReference type="Gene3D" id="3.40.190.10">
    <property type="entry name" value="Periplasmic binding protein-like II"/>
    <property type="match status" value="2"/>
</dbReference>
<evidence type="ECO:0000256" key="3">
    <source>
        <dbReference type="ARBA" id="ARBA00022729"/>
    </source>
</evidence>
<comment type="caution">
    <text evidence="6">The sequence shown here is derived from an EMBL/GenBank/DDBJ whole genome shotgun (WGS) entry which is preliminary data.</text>
</comment>
<comment type="function">
    <text evidence="4">Involved in the system for phosphate transport across the cytoplasmic membrane.</text>
</comment>
<dbReference type="PANTHER" id="PTHR30570:SF1">
    <property type="entry name" value="PHOSPHATE-BINDING PROTEIN PSTS"/>
    <property type="match status" value="1"/>
</dbReference>
<gene>
    <name evidence="6" type="ORF">D0962_05250</name>
</gene>
<proteinExistence type="inferred from homology"/>
<dbReference type="InterPro" id="IPR050811">
    <property type="entry name" value="Phosphate_ABC_transporter"/>
</dbReference>
<keyword evidence="3 4" id="KW-0732">Signal</keyword>
<dbReference type="InterPro" id="IPR011862">
    <property type="entry name" value="Phos-bd"/>
</dbReference>
<dbReference type="Pfam" id="PF12849">
    <property type="entry name" value="PBP_like_2"/>
    <property type="match status" value="1"/>
</dbReference>
<comment type="similarity">
    <text evidence="1 4">Belongs to the PstS family.</text>
</comment>
<evidence type="ECO:0000313" key="6">
    <source>
        <dbReference type="EMBL" id="NEZ62187.1"/>
    </source>
</evidence>
<keyword evidence="2 4" id="KW-0813">Transport</keyword>
<dbReference type="InterPro" id="IPR024370">
    <property type="entry name" value="PBP_domain"/>
</dbReference>
<sequence>MVKFAKFFGTVATVVAASAVTATSAVAQNIAIDGSSTVFPITEAMAEEYALAGNPAFITIGVSGTGGGFKKFCAGETAISNASRPIKDTEKELCAANGIEYIAVPVAYDALTVVIHPENDWATEMTVAQLNTMWDAPAEGTITRWNQVDPSWPDEEIGLFGPGTDSGTFDYFTDEVNGDGGVSRADYTASEDDNILVRGVAGDKYAIGYFGLAYFAENSDILQSVSILNEELGEYIEPTVENVEADIYQPLGRPIFIYVNAAALTDADSGVADFVQFYIEQADAGELILDVGYVPLPDAATDATLEAYDAEANTIFN</sequence>
<keyword evidence="4" id="KW-0592">Phosphate transport</keyword>
<dbReference type="GO" id="GO:0006817">
    <property type="term" value="P:phosphate ion transport"/>
    <property type="evidence" value="ECO:0007669"/>
    <property type="project" value="UniProtKB-UniRule"/>
</dbReference>
<evidence type="ECO:0000256" key="2">
    <source>
        <dbReference type="ARBA" id="ARBA00022448"/>
    </source>
</evidence>
<protein>
    <recommendedName>
        <fullName evidence="4">Phosphate-binding protein</fullName>
    </recommendedName>
</protein>
<dbReference type="AlphaFoldDB" id="A0A6M0S141"/>
<evidence type="ECO:0000256" key="1">
    <source>
        <dbReference type="ARBA" id="ARBA00008725"/>
    </source>
</evidence>